<reference evidence="2" key="1">
    <citation type="journal article" date="2019" name="Int. J. Syst. Evol. Microbiol.">
        <title>The Global Catalogue of Microorganisms (GCM) 10K type strain sequencing project: providing services to taxonomists for standard genome sequencing and annotation.</title>
        <authorList>
            <consortium name="The Broad Institute Genomics Platform"/>
            <consortium name="The Broad Institute Genome Sequencing Center for Infectious Disease"/>
            <person name="Wu L."/>
            <person name="Ma J."/>
        </authorList>
    </citation>
    <scope>NUCLEOTIDE SEQUENCE [LARGE SCALE GENOMIC DNA]</scope>
    <source>
        <strain evidence="2">JCM 14559</strain>
    </source>
</reference>
<evidence type="ECO:0000313" key="2">
    <source>
        <dbReference type="Proteomes" id="UP001500897"/>
    </source>
</evidence>
<organism evidence="1 2">
    <name type="scientific">Kitasatospora saccharophila</name>
    <dbReference type="NCBI Taxonomy" id="407973"/>
    <lineage>
        <taxon>Bacteria</taxon>
        <taxon>Bacillati</taxon>
        <taxon>Actinomycetota</taxon>
        <taxon>Actinomycetes</taxon>
        <taxon>Kitasatosporales</taxon>
        <taxon>Streptomycetaceae</taxon>
        <taxon>Kitasatospora</taxon>
    </lineage>
</organism>
<dbReference type="EMBL" id="BAAANS010000010">
    <property type="protein sequence ID" value="GAA2093721.1"/>
    <property type="molecule type" value="Genomic_DNA"/>
</dbReference>
<dbReference type="RefSeq" id="WP_380272346.1">
    <property type="nucleotide sequence ID" value="NZ_JBHTGA010000001.1"/>
</dbReference>
<accession>A0ABP5I7W8</accession>
<gene>
    <name evidence="1" type="ORF">GCM10009759_20680</name>
</gene>
<protein>
    <submittedName>
        <fullName evidence="1">Uncharacterized protein</fullName>
    </submittedName>
</protein>
<proteinExistence type="predicted"/>
<name>A0ABP5I7W8_9ACTN</name>
<dbReference type="Proteomes" id="UP001500897">
    <property type="component" value="Unassembled WGS sequence"/>
</dbReference>
<comment type="caution">
    <text evidence="1">The sequence shown here is derived from an EMBL/GenBank/DDBJ whole genome shotgun (WGS) entry which is preliminary data.</text>
</comment>
<keyword evidence="2" id="KW-1185">Reference proteome</keyword>
<evidence type="ECO:0000313" key="1">
    <source>
        <dbReference type="EMBL" id="GAA2093721.1"/>
    </source>
</evidence>
<sequence length="131" mass="13872">MVRPFLTESCADAPAETPLDVWGWWSGSFTFPDRPRGHPDFPRAGLRRYTDDPRPRYRLLALDDPGAPTALAALAVRLAADPDPAVRARAAGDPPLPSAATVTLLRAPGSAADAARNPALPLPVVLRMAAG</sequence>